<feature type="repeat" description="TPR" evidence="3">
    <location>
        <begin position="306"/>
        <end position="339"/>
    </location>
</feature>
<gene>
    <name evidence="6" type="ORF">Acr_19g0004540</name>
</gene>
<name>A0A7J0G9N2_9ERIC</name>
<evidence type="ECO:0000256" key="4">
    <source>
        <dbReference type="PROSITE-ProRule" id="PRU00708"/>
    </source>
</evidence>
<dbReference type="OrthoDB" id="429961at2759"/>
<dbReference type="InterPro" id="IPR019734">
    <property type="entry name" value="TPR_rpt"/>
</dbReference>
<feature type="region of interest" description="Disordered" evidence="5">
    <location>
        <begin position="1"/>
        <end position="38"/>
    </location>
</feature>
<dbReference type="SUPFAM" id="SSF48452">
    <property type="entry name" value="TPR-like"/>
    <property type="match status" value="1"/>
</dbReference>
<protein>
    <submittedName>
        <fullName evidence="6">Tetratricopeptide repeat (TPR)-like superfamily protein</fullName>
    </submittedName>
</protein>
<feature type="repeat" description="PPR" evidence="4">
    <location>
        <begin position="270"/>
        <end position="304"/>
    </location>
</feature>
<dbReference type="Pfam" id="PF01535">
    <property type="entry name" value="PPR"/>
    <property type="match status" value="3"/>
</dbReference>
<feature type="compositionally biased region" description="Basic residues" evidence="5">
    <location>
        <begin position="7"/>
        <end position="18"/>
    </location>
</feature>
<evidence type="ECO:0000313" key="7">
    <source>
        <dbReference type="Proteomes" id="UP000585474"/>
    </source>
</evidence>
<dbReference type="PANTHER" id="PTHR45717:SF7">
    <property type="entry name" value="PENTACOTRIPEPTIDE-REPEAT REGION OF PRORP DOMAIN-CONTAINING PROTEIN"/>
    <property type="match status" value="1"/>
</dbReference>
<comment type="caution">
    <text evidence="6">The sequence shown here is derived from an EMBL/GenBank/DDBJ whole genome shotgun (WGS) entry which is preliminary data.</text>
</comment>
<dbReference type="InterPro" id="IPR002885">
    <property type="entry name" value="PPR_rpt"/>
</dbReference>
<dbReference type="Proteomes" id="UP000585474">
    <property type="component" value="Unassembled WGS sequence"/>
</dbReference>
<keyword evidence="2" id="KW-0677">Repeat</keyword>
<accession>A0A7J0G9N2</accession>
<dbReference type="Gene3D" id="1.25.40.10">
    <property type="entry name" value="Tetratricopeptide repeat domain"/>
    <property type="match status" value="2"/>
</dbReference>
<dbReference type="AlphaFoldDB" id="A0A7J0G9N2"/>
<evidence type="ECO:0000256" key="5">
    <source>
        <dbReference type="SAM" id="MobiDB-lite"/>
    </source>
</evidence>
<feature type="repeat" description="PPR" evidence="4">
    <location>
        <begin position="127"/>
        <end position="161"/>
    </location>
</feature>
<keyword evidence="7" id="KW-1185">Reference proteome</keyword>
<sequence length="406" mass="46152">MDGFGRQWKKKSGRKKGVPNHGEDKNMENKSGDSQIREQIRMPNRISEWMSRKGLCPFSPGDRAVQLDVIGRVHGLNAAESYFYKLNEQERIDKIYGALLNCYVREGLVDKSISHMQKMKDMGFASSSLSYNNLMSLYTRNGQFEKIPDVLSEMKKNGVCPDSVSYKICMNSYGARSGLNNLEKLLTEMESQPHIALDWTTYTTVANIYVKAGLKENALIFLKKSEEKLQKNALGYNYLISLYSRLGNKDELEEAKALLEEWESNCYFYDFRVPNILLIGYCQKGLIKKAEELLRGTIKKGKTPIPNSWAIIAAAYLEKENMEKAFKCMKNALAVKAENPGWRPKPSVVSSILNWLRDKGEVELEAFVSSLRTVIAINTEMYQALIEASISGDKNVKGLYRQNNHV</sequence>
<keyword evidence="3" id="KW-0802">TPR repeat</keyword>
<dbReference type="Pfam" id="PF13041">
    <property type="entry name" value="PPR_2"/>
    <property type="match status" value="1"/>
</dbReference>
<dbReference type="PROSITE" id="PS51375">
    <property type="entry name" value="PPR"/>
    <property type="match status" value="2"/>
</dbReference>
<evidence type="ECO:0000256" key="1">
    <source>
        <dbReference type="ARBA" id="ARBA00007626"/>
    </source>
</evidence>
<dbReference type="PANTHER" id="PTHR45717">
    <property type="entry name" value="OS12G0527900 PROTEIN"/>
    <property type="match status" value="1"/>
</dbReference>
<dbReference type="InterPro" id="IPR011990">
    <property type="entry name" value="TPR-like_helical_dom_sf"/>
</dbReference>
<dbReference type="EMBL" id="BJWL01000019">
    <property type="protein sequence ID" value="GFZ07517.1"/>
    <property type="molecule type" value="Genomic_DNA"/>
</dbReference>
<organism evidence="6 7">
    <name type="scientific">Actinidia rufa</name>
    <dbReference type="NCBI Taxonomy" id="165716"/>
    <lineage>
        <taxon>Eukaryota</taxon>
        <taxon>Viridiplantae</taxon>
        <taxon>Streptophyta</taxon>
        <taxon>Embryophyta</taxon>
        <taxon>Tracheophyta</taxon>
        <taxon>Spermatophyta</taxon>
        <taxon>Magnoliopsida</taxon>
        <taxon>eudicotyledons</taxon>
        <taxon>Gunneridae</taxon>
        <taxon>Pentapetalae</taxon>
        <taxon>asterids</taxon>
        <taxon>Ericales</taxon>
        <taxon>Actinidiaceae</taxon>
        <taxon>Actinidia</taxon>
    </lineage>
</organism>
<reference evidence="6 7" key="1">
    <citation type="submission" date="2019-07" db="EMBL/GenBank/DDBJ databases">
        <title>De Novo Assembly of kiwifruit Actinidia rufa.</title>
        <authorList>
            <person name="Sugita-Konishi S."/>
            <person name="Sato K."/>
            <person name="Mori E."/>
            <person name="Abe Y."/>
            <person name="Kisaki G."/>
            <person name="Hamano K."/>
            <person name="Suezawa K."/>
            <person name="Otani M."/>
            <person name="Fukuda T."/>
            <person name="Manabe T."/>
            <person name="Gomi K."/>
            <person name="Tabuchi M."/>
            <person name="Akimitsu K."/>
            <person name="Kataoka I."/>
        </authorList>
    </citation>
    <scope>NUCLEOTIDE SEQUENCE [LARGE SCALE GENOMIC DNA]</scope>
    <source>
        <strain evidence="7">cv. Fuchu</strain>
    </source>
</reference>
<evidence type="ECO:0000256" key="3">
    <source>
        <dbReference type="PROSITE-ProRule" id="PRU00339"/>
    </source>
</evidence>
<dbReference type="NCBIfam" id="TIGR00756">
    <property type="entry name" value="PPR"/>
    <property type="match status" value="2"/>
</dbReference>
<feature type="compositionally biased region" description="Basic and acidic residues" evidence="5">
    <location>
        <begin position="21"/>
        <end position="38"/>
    </location>
</feature>
<dbReference type="PROSITE" id="PS50005">
    <property type="entry name" value="TPR"/>
    <property type="match status" value="1"/>
</dbReference>
<evidence type="ECO:0000256" key="2">
    <source>
        <dbReference type="ARBA" id="ARBA00022737"/>
    </source>
</evidence>
<evidence type="ECO:0000313" key="6">
    <source>
        <dbReference type="EMBL" id="GFZ07517.1"/>
    </source>
</evidence>
<dbReference type="GO" id="GO:0003729">
    <property type="term" value="F:mRNA binding"/>
    <property type="evidence" value="ECO:0007669"/>
    <property type="project" value="UniProtKB-ARBA"/>
</dbReference>
<comment type="similarity">
    <text evidence="1">Belongs to the PPR family. P subfamily.</text>
</comment>
<proteinExistence type="inferred from homology"/>
<dbReference type="GO" id="GO:0005739">
    <property type="term" value="C:mitochondrion"/>
    <property type="evidence" value="ECO:0007669"/>
    <property type="project" value="TreeGrafter"/>
</dbReference>